<organism evidence="2 3">
    <name type="scientific">Streptacidiphilus jiangxiensis</name>
    <dbReference type="NCBI Taxonomy" id="235985"/>
    <lineage>
        <taxon>Bacteria</taxon>
        <taxon>Bacillati</taxon>
        <taxon>Actinomycetota</taxon>
        <taxon>Actinomycetes</taxon>
        <taxon>Kitasatosporales</taxon>
        <taxon>Streptomycetaceae</taxon>
        <taxon>Streptacidiphilus</taxon>
    </lineage>
</organism>
<evidence type="ECO:0000313" key="2">
    <source>
        <dbReference type="EMBL" id="SEM20004.1"/>
    </source>
</evidence>
<feature type="transmembrane region" description="Helical" evidence="1">
    <location>
        <begin position="12"/>
        <end position="34"/>
    </location>
</feature>
<feature type="transmembrane region" description="Helical" evidence="1">
    <location>
        <begin position="40"/>
        <end position="59"/>
    </location>
</feature>
<accession>A0A1H7WF82</accession>
<feature type="transmembrane region" description="Helical" evidence="1">
    <location>
        <begin position="175"/>
        <end position="201"/>
    </location>
</feature>
<dbReference type="AlphaFoldDB" id="A0A1H7WF82"/>
<gene>
    <name evidence="2" type="ORF">SAMN05414137_120114</name>
</gene>
<protein>
    <submittedName>
        <fullName evidence="2">Uncharacterized protein</fullName>
    </submittedName>
</protein>
<dbReference type="Proteomes" id="UP000183015">
    <property type="component" value="Unassembled WGS sequence"/>
</dbReference>
<reference evidence="3" key="1">
    <citation type="submission" date="2016-10" db="EMBL/GenBank/DDBJ databases">
        <authorList>
            <person name="Varghese N."/>
        </authorList>
    </citation>
    <scope>NUCLEOTIDE SEQUENCE [LARGE SCALE GENOMIC DNA]</scope>
    <source>
        <strain evidence="3">DSM 45096 / BCRC 16803 / CGMCC 4.1857 / CIP 109030 / JCM 12277 / KCTC 19219 / NBRC 100920 / 33214</strain>
    </source>
</reference>
<name>A0A1H7WF82_STRJI</name>
<keyword evidence="1" id="KW-0812">Transmembrane</keyword>
<keyword evidence="1" id="KW-1133">Transmembrane helix</keyword>
<proteinExistence type="predicted"/>
<dbReference type="EMBL" id="FOAZ01000020">
    <property type="protein sequence ID" value="SEM20004.1"/>
    <property type="molecule type" value="Genomic_DNA"/>
</dbReference>
<keyword evidence="1" id="KW-0472">Membrane</keyword>
<keyword evidence="3" id="KW-1185">Reference proteome</keyword>
<evidence type="ECO:0000313" key="3">
    <source>
        <dbReference type="Proteomes" id="UP000183015"/>
    </source>
</evidence>
<evidence type="ECO:0000256" key="1">
    <source>
        <dbReference type="SAM" id="Phobius"/>
    </source>
</evidence>
<sequence>MPVSEARRRTRRVAGSLAAAWVLIVLLDVVLMRISVLRGNYTGIATLTGGILGCLLLGIHQGWAGRPKVMNADGRLLISARTLTGRRTVDLDQLHRVRRFSTISRGGGYIDEFRLRDRYGIRLSVENLPRTSAALRQVLQAARTDRCDSVALTRHARSGLGLDPRSHVPEALHRLWGVFMVMGVVWGPAVVSFAIACLLTGRHVL</sequence>